<reference evidence="2 4" key="3">
    <citation type="submission" date="2016-10" db="EMBL/GenBank/DDBJ databases">
        <authorList>
            <person name="Varghese N."/>
            <person name="Submissions S."/>
        </authorList>
    </citation>
    <scope>NUCLEOTIDE SEQUENCE [LARGE SCALE GENOMIC DNA]</scope>
    <source>
        <strain evidence="2 4">ATCC 33218</strain>
    </source>
</reference>
<dbReference type="Proteomes" id="UP000182998">
    <property type="component" value="Unassembled WGS sequence"/>
</dbReference>
<dbReference type="EMBL" id="FMVN01000012">
    <property type="protein sequence ID" value="SCY64144.1"/>
    <property type="molecule type" value="Genomic_DNA"/>
</dbReference>
<evidence type="ECO:0000313" key="3">
    <source>
        <dbReference type="Proteomes" id="UP000032414"/>
    </source>
</evidence>
<proteinExistence type="predicted"/>
<name>A0A098GCI2_LEGMI</name>
<reference evidence="1" key="2">
    <citation type="submission" date="2014-09" db="EMBL/GenBank/DDBJ databases">
        <authorList>
            <person name="GOMEZ-VALERO Laura"/>
        </authorList>
    </citation>
    <scope>NUCLEOTIDE SEQUENCE</scope>
    <source>
        <strain evidence="1">ATCC33218</strain>
    </source>
</reference>
<protein>
    <submittedName>
        <fullName evidence="1">Uncharacterized protein</fullName>
    </submittedName>
</protein>
<evidence type="ECO:0000313" key="4">
    <source>
        <dbReference type="Proteomes" id="UP000182998"/>
    </source>
</evidence>
<dbReference type="HOGENOM" id="CLU_1045571_0_0_6"/>
<dbReference type="AlphaFoldDB" id="A0A098GCI2"/>
<dbReference type="KEGG" id="tmc:LMI_0847"/>
<dbReference type="PATRIC" id="fig|451.8.peg.397"/>
<keyword evidence="4" id="KW-1185">Reference proteome</keyword>
<evidence type="ECO:0000313" key="2">
    <source>
        <dbReference type="EMBL" id="SCY64144.1"/>
    </source>
</evidence>
<sequence length="266" mass="31045">MFESLVVLHCELDSKKKVSHIFQSIEEKLFCFRPATCSRQIFIFDKLAEEEKEIFTKYCETLAAAGQPYDLYTGFDAFEFLLKWAVGLLNPRYNFNDRFVLGKCRELWTTFCDTNATHLKGRPMAKLIPQLLEDAGYVRSTIENRMEEEKISASSRIKIMTDLCHTRRERREHQKKLGALSFFDVFWNTESSSEEENDVKIGRLGKKIKRLQEVAETEDEIVTPKISNKSRLIVTQSAIASCWIKRQLEHANQPAEETTQFRFEPH</sequence>
<evidence type="ECO:0000313" key="1">
    <source>
        <dbReference type="EMBL" id="CEG60168.1"/>
    </source>
</evidence>
<dbReference type="EMBL" id="LN614830">
    <property type="protein sequence ID" value="CEG60168.1"/>
    <property type="molecule type" value="Genomic_DNA"/>
</dbReference>
<dbReference type="Proteomes" id="UP000032414">
    <property type="component" value="Chromosome I"/>
</dbReference>
<organism evidence="1 3">
    <name type="scientific">Legionella micdadei</name>
    <name type="common">Tatlockia micdadei</name>
    <dbReference type="NCBI Taxonomy" id="451"/>
    <lineage>
        <taxon>Bacteria</taxon>
        <taxon>Pseudomonadati</taxon>
        <taxon>Pseudomonadota</taxon>
        <taxon>Gammaproteobacteria</taxon>
        <taxon>Legionellales</taxon>
        <taxon>Legionellaceae</taxon>
        <taxon>Legionella</taxon>
    </lineage>
</organism>
<reference evidence="3" key="1">
    <citation type="submission" date="2014-09" db="EMBL/GenBank/DDBJ databases">
        <authorList>
            <person name="Gomez-Valero L."/>
        </authorList>
    </citation>
    <scope>NUCLEOTIDE SEQUENCE [LARGE SCALE GENOMIC DNA]</scope>
    <source>
        <strain evidence="3">ATCC33218</strain>
    </source>
</reference>
<gene>
    <name evidence="1" type="ORF">LMI_0847</name>
    <name evidence="2" type="ORF">SAMN02982997_02339</name>
</gene>
<dbReference type="RefSeq" id="WP_045098627.1">
    <property type="nucleotide sequence ID" value="NZ_CP020615.1"/>
</dbReference>
<accession>A0A098GCI2</accession>